<gene>
    <name evidence="17" type="ORF">DEJ48_20175</name>
</gene>
<keyword evidence="6" id="KW-0328">Glycosyltransferase</keyword>
<evidence type="ECO:0000256" key="8">
    <source>
        <dbReference type="ARBA" id="ARBA00022692"/>
    </source>
</evidence>
<keyword evidence="12 14" id="KW-0472">Membrane</keyword>
<dbReference type="EC" id="2.4.1.117" evidence="5"/>
<evidence type="ECO:0000256" key="1">
    <source>
        <dbReference type="ARBA" id="ARBA00004141"/>
    </source>
</evidence>
<dbReference type="FunFam" id="3.90.550.10:FF:000131">
    <property type="entry name" value="Glycosyl transferase"/>
    <property type="match status" value="1"/>
</dbReference>
<keyword evidence="8 14" id="KW-0812">Transmembrane</keyword>
<proteinExistence type="inferred from homology"/>
<feature type="transmembrane region" description="Helical" evidence="14">
    <location>
        <begin position="289"/>
        <end position="310"/>
    </location>
</feature>
<dbReference type="AlphaFoldDB" id="A0A5P2BY48"/>
<keyword evidence="11 14" id="KW-1133">Transmembrane helix</keyword>
<comment type="similarity">
    <text evidence="4">Belongs to the glycosyltransferase 2 family.</text>
</comment>
<accession>A0A5P2BY48</accession>
<protein>
    <recommendedName>
        <fullName evidence="5">dolichyl-phosphate beta-glucosyltransferase</fullName>
        <ecNumber evidence="5">2.4.1.117</ecNumber>
    </recommendedName>
</protein>
<comment type="pathway">
    <text evidence="3">Protein modification; protein glycosylation.</text>
</comment>
<dbReference type="InterPro" id="IPR007267">
    <property type="entry name" value="GtrA_DPMS_TM"/>
</dbReference>
<dbReference type="PANTHER" id="PTHR10859">
    <property type="entry name" value="GLYCOSYL TRANSFERASE"/>
    <property type="match status" value="1"/>
</dbReference>
<dbReference type="InterPro" id="IPR029044">
    <property type="entry name" value="Nucleotide-diphossugar_trans"/>
</dbReference>
<keyword evidence="7 17" id="KW-0808">Transferase</keyword>
<evidence type="ECO:0000256" key="4">
    <source>
        <dbReference type="ARBA" id="ARBA00006739"/>
    </source>
</evidence>
<dbReference type="InterPro" id="IPR035518">
    <property type="entry name" value="DPG_synthase"/>
</dbReference>
<evidence type="ECO:0000256" key="6">
    <source>
        <dbReference type="ARBA" id="ARBA00022676"/>
    </source>
</evidence>
<dbReference type="Pfam" id="PF04138">
    <property type="entry name" value="GtrA_DPMS_TM"/>
    <property type="match status" value="1"/>
</dbReference>
<evidence type="ECO:0000259" key="15">
    <source>
        <dbReference type="Pfam" id="PF00535"/>
    </source>
</evidence>
<evidence type="ECO:0000256" key="11">
    <source>
        <dbReference type="ARBA" id="ARBA00022989"/>
    </source>
</evidence>
<comment type="catalytic activity">
    <reaction evidence="13">
        <text>a di-trans,poly-cis-dolichyl phosphate + UDP-alpha-D-glucose = a di-trans,poly-cis-dolichyl beta-D-glucosyl phosphate + UDP</text>
        <dbReference type="Rhea" id="RHEA:15401"/>
        <dbReference type="Rhea" id="RHEA-COMP:19498"/>
        <dbReference type="Rhea" id="RHEA-COMP:19502"/>
        <dbReference type="ChEBI" id="CHEBI:57525"/>
        <dbReference type="ChEBI" id="CHEBI:57683"/>
        <dbReference type="ChEBI" id="CHEBI:58223"/>
        <dbReference type="ChEBI" id="CHEBI:58885"/>
        <dbReference type="EC" id="2.4.1.117"/>
    </reaction>
    <physiologicalReaction direction="left-to-right" evidence="13">
        <dbReference type="Rhea" id="RHEA:15402"/>
    </physiologicalReaction>
</comment>
<keyword evidence="9" id="KW-0256">Endoplasmic reticulum</keyword>
<evidence type="ECO:0000256" key="14">
    <source>
        <dbReference type="SAM" id="Phobius"/>
    </source>
</evidence>
<feature type="domain" description="GtrA/DPMS transmembrane" evidence="16">
    <location>
        <begin position="292"/>
        <end position="409"/>
    </location>
</feature>
<evidence type="ECO:0000256" key="7">
    <source>
        <dbReference type="ARBA" id="ARBA00022679"/>
    </source>
</evidence>
<keyword evidence="10" id="KW-0735">Signal-anchor</keyword>
<dbReference type="GO" id="GO:0006487">
    <property type="term" value="P:protein N-linked glycosylation"/>
    <property type="evidence" value="ECO:0007669"/>
    <property type="project" value="TreeGrafter"/>
</dbReference>
<evidence type="ECO:0000256" key="5">
    <source>
        <dbReference type="ARBA" id="ARBA00012583"/>
    </source>
</evidence>
<reference evidence="17 18" key="1">
    <citation type="submission" date="2018-05" db="EMBL/GenBank/DDBJ databases">
        <title>Streptomyces venezuelae.</title>
        <authorList>
            <person name="Kim W."/>
            <person name="Lee N."/>
            <person name="Cho B.-K."/>
        </authorList>
    </citation>
    <scope>NUCLEOTIDE SEQUENCE [LARGE SCALE GENOMIC DNA]</scope>
    <source>
        <strain evidence="17 18">ATCC 14584</strain>
    </source>
</reference>
<evidence type="ECO:0000313" key="18">
    <source>
        <dbReference type="Proteomes" id="UP000322927"/>
    </source>
</evidence>
<dbReference type="PANTHER" id="PTHR10859:SF91">
    <property type="entry name" value="DOLICHYL-PHOSPHATE BETA-GLUCOSYLTRANSFERASE"/>
    <property type="match status" value="1"/>
</dbReference>
<comment type="subcellular location">
    <subcellularLocation>
        <location evidence="2">Endoplasmic reticulum membrane</location>
        <topology evidence="2">Single-pass membrane protein</topology>
    </subcellularLocation>
    <subcellularLocation>
        <location evidence="1">Membrane</location>
        <topology evidence="1">Multi-pass membrane protein</topology>
    </subcellularLocation>
</comment>
<dbReference type="GO" id="GO:0004581">
    <property type="term" value="F:dolichyl-phosphate beta-glucosyltransferase activity"/>
    <property type="evidence" value="ECO:0007669"/>
    <property type="project" value="UniProtKB-EC"/>
</dbReference>
<dbReference type="OrthoDB" id="2369748at2"/>
<dbReference type="EMBL" id="CP029192">
    <property type="protein sequence ID" value="QES35435.1"/>
    <property type="molecule type" value="Genomic_DNA"/>
</dbReference>
<evidence type="ECO:0000256" key="12">
    <source>
        <dbReference type="ARBA" id="ARBA00023136"/>
    </source>
</evidence>
<name>A0A5P2BY48_STRVZ</name>
<dbReference type="Gene3D" id="3.90.550.10">
    <property type="entry name" value="Spore Coat Polysaccharide Biosynthesis Protein SpsA, Chain A"/>
    <property type="match status" value="1"/>
</dbReference>
<sequence length="430" mass="46332">MRTDTSPDVLPSRDHLPAAGRDVPVLDVVIPVHNEEKDLGPCVQRLHDHLARTFPYPFRITVADNASTDRTPQVAAELTGSVTGVRHVRLDEKGRGRALRAVWSASDAPVLAYMDVDLSTDLNALLPLVAPLISGHSDLAIGSRLARSSRVVRGPKREFISRAYNLILRGSLHARFSDAQCGFKAIRGDVARVLLPLVEDTGWFFDTELLVLAERAGLRIHEVPVDWVDDPDSTVHIVRTAADDLKGVWRVGRALAVGALPLDRLARPFGDDPRDRGISGVPGGLTRQLVGFCVVGALSTLFYLLLYSGFRTFTGLQAANALALLVSAVANTAANRRLTFGVRGRDRAVRHQAQGLVVLAIGLALTSGSLAALDAASAHPAHATEVAVLLAANLAATVLRFLLLRAWVFPDTRTDATPRTGTPHDPRNAR</sequence>
<feature type="domain" description="Glycosyltransferase 2-like" evidence="15">
    <location>
        <begin position="28"/>
        <end position="191"/>
    </location>
</feature>
<evidence type="ECO:0000313" key="17">
    <source>
        <dbReference type="EMBL" id="QES35435.1"/>
    </source>
</evidence>
<evidence type="ECO:0000256" key="13">
    <source>
        <dbReference type="ARBA" id="ARBA00045097"/>
    </source>
</evidence>
<dbReference type="InterPro" id="IPR001173">
    <property type="entry name" value="Glyco_trans_2-like"/>
</dbReference>
<evidence type="ECO:0000256" key="10">
    <source>
        <dbReference type="ARBA" id="ARBA00022968"/>
    </source>
</evidence>
<dbReference type="CDD" id="cd04188">
    <property type="entry name" value="DPG_synthase"/>
    <property type="match status" value="1"/>
</dbReference>
<dbReference type="RefSeq" id="WP_150217536.1">
    <property type="nucleotide sequence ID" value="NZ_CP029192.1"/>
</dbReference>
<evidence type="ECO:0000259" key="16">
    <source>
        <dbReference type="Pfam" id="PF04138"/>
    </source>
</evidence>
<evidence type="ECO:0000256" key="2">
    <source>
        <dbReference type="ARBA" id="ARBA00004389"/>
    </source>
</evidence>
<feature type="transmembrane region" description="Helical" evidence="14">
    <location>
        <begin position="385"/>
        <end position="403"/>
    </location>
</feature>
<dbReference type="Proteomes" id="UP000322927">
    <property type="component" value="Chromosome"/>
</dbReference>
<evidence type="ECO:0000256" key="3">
    <source>
        <dbReference type="ARBA" id="ARBA00004922"/>
    </source>
</evidence>
<feature type="transmembrane region" description="Helical" evidence="14">
    <location>
        <begin position="355"/>
        <end position="373"/>
    </location>
</feature>
<dbReference type="SUPFAM" id="SSF53448">
    <property type="entry name" value="Nucleotide-diphospho-sugar transferases"/>
    <property type="match status" value="1"/>
</dbReference>
<dbReference type="GO" id="GO:0000271">
    <property type="term" value="P:polysaccharide biosynthetic process"/>
    <property type="evidence" value="ECO:0007669"/>
    <property type="project" value="InterPro"/>
</dbReference>
<dbReference type="GO" id="GO:0016020">
    <property type="term" value="C:membrane"/>
    <property type="evidence" value="ECO:0007669"/>
    <property type="project" value="UniProtKB-SubCell"/>
</dbReference>
<evidence type="ECO:0000256" key="9">
    <source>
        <dbReference type="ARBA" id="ARBA00022824"/>
    </source>
</evidence>
<organism evidence="17 18">
    <name type="scientific">Streptomyces venezuelae</name>
    <dbReference type="NCBI Taxonomy" id="54571"/>
    <lineage>
        <taxon>Bacteria</taxon>
        <taxon>Bacillati</taxon>
        <taxon>Actinomycetota</taxon>
        <taxon>Actinomycetes</taxon>
        <taxon>Kitasatosporales</taxon>
        <taxon>Streptomycetaceae</taxon>
        <taxon>Streptomyces</taxon>
    </lineage>
</organism>
<dbReference type="Pfam" id="PF00535">
    <property type="entry name" value="Glycos_transf_2"/>
    <property type="match status" value="1"/>
</dbReference>